<dbReference type="OMA" id="QAPWIAT"/>
<protein>
    <submittedName>
        <fullName evidence="1">Uncharacterized protein</fullName>
    </submittedName>
</protein>
<evidence type="ECO:0000313" key="1">
    <source>
        <dbReference type="EMBL" id="EQC36756.1"/>
    </source>
</evidence>
<evidence type="ECO:0000313" key="2">
    <source>
        <dbReference type="Proteomes" id="UP000030762"/>
    </source>
</evidence>
<dbReference type="GeneID" id="19946918"/>
<keyword evidence="2" id="KW-1185">Reference proteome</keyword>
<sequence>MLTMAGAVVVASSRFAKLKVWSGLLYLAASVVGSLSYLELSGVNLANDLYWSTYNTSGTQSFLANWFNRLLMVNATQPSMPLDVPAFADLLDYSTPDTLISYARVYARLVQYEAGSDLGMMVQGLRSMDACQAPWIATSYCWLDFDRQIEMANTIARQDRCMTNYRSNSAVYLESILRNVDWPTFESCWGTSFEVGIAKDVPSLKVRGADWLTSLTNGNRLSVADEVVFWQSMGLLTYTTQWQNYKALGLRDVFSIENALGMMYDMTLQSTNGSYQSSMSTSWKTYWTFASDLWAIATNGSGIAGKSLLRQSPQFAFANVSLETMLTRNTTLLAPLDGALSAFRDSLGPFGAVDLYHVAFPASLVRLQHDAMRELTTLLALSSINSTSMQNDYANLVLMYSMSPVPRYLDRNTYLCAGGSLFCGEIPSNFNVSLGLSQFTGVDTMCYTSFNDWIFVNPMQAIFSVIASGIALDPTHLIPLACAAEVIVPTQCLAFLTSVSSFVSTHFTKSSLQAYRSQAIFVGADVMATSVGIMQYVRHLPTNHIMLFHQVLFDPSDATMMYTSYALAYDWAVGTREAIVAHGDANSVAVISGISPMSRFAASSMEMPLNVATYL</sequence>
<dbReference type="Proteomes" id="UP000030762">
    <property type="component" value="Unassembled WGS sequence"/>
</dbReference>
<organism evidence="1 2">
    <name type="scientific">Saprolegnia diclina (strain VS20)</name>
    <dbReference type="NCBI Taxonomy" id="1156394"/>
    <lineage>
        <taxon>Eukaryota</taxon>
        <taxon>Sar</taxon>
        <taxon>Stramenopiles</taxon>
        <taxon>Oomycota</taxon>
        <taxon>Saprolegniomycetes</taxon>
        <taxon>Saprolegniales</taxon>
        <taxon>Saprolegniaceae</taxon>
        <taxon>Saprolegnia</taxon>
    </lineage>
</organism>
<dbReference type="EMBL" id="JH767147">
    <property type="protein sequence ID" value="EQC36756.1"/>
    <property type="molecule type" value="Genomic_DNA"/>
</dbReference>
<reference evidence="1 2" key="1">
    <citation type="submission" date="2012-04" db="EMBL/GenBank/DDBJ databases">
        <title>The Genome Sequence of Saprolegnia declina VS20.</title>
        <authorList>
            <consortium name="The Broad Institute Genome Sequencing Platform"/>
            <person name="Russ C."/>
            <person name="Nusbaum C."/>
            <person name="Tyler B."/>
            <person name="van West P."/>
            <person name="Dieguez-Uribeondo J."/>
            <person name="de Bruijn I."/>
            <person name="Tripathy S."/>
            <person name="Jiang R."/>
            <person name="Young S.K."/>
            <person name="Zeng Q."/>
            <person name="Gargeya S."/>
            <person name="Fitzgerald M."/>
            <person name="Haas B."/>
            <person name="Abouelleil A."/>
            <person name="Alvarado L."/>
            <person name="Arachchi H.M."/>
            <person name="Berlin A."/>
            <person name="Chapman S.B."/>
            <person name="Goldberg J."/>
            <person name="Griggs A."/>
            <person name="Gujja S."/>
            <person name="Hansen M."/>
            <person name="Howarth C."/>
            <person name="Imamovic A."/>
            <person name="Larimer J."/>
            <person name="McCowen C."/>
            <person name="Montmayeur A."/>
            <person name="Murphy C."/>
            <person name="Neiman D."/>
            <person name="Pearson M."/>
            <person name="Priest M."/>
            <person name="Roberts A."/>
            <person name="Saif S."/>
            <person name="Shea T."/>
            <person name="Sisk P."/>
            <person name="Sykes S."/>
            <person name="Wortman J."/>
            <person name="Nusbaum C."/>
            <person name="Birren B."/>
        </authorList>
    </citation>
    <scope>NUCLEOTIDE SEQUENCE [LARGE SCALE GENOMIC DNA]</scope>
    <source>
        <strain evidence="1 2">VS20</strain>
    </source>
</reference>
<accession>T0QPT4</accession>
<dbReference type="AlphaFoldDB" id="T0QPT4"/>
<dbReference type="VEuPathDB" id="FungiDB:SDRG_06191"/>
<dbReference type="InParanoid" id="T0QPT4"/>
<dbReference type="OrthoDB" id="75886at2759"/>
<proteinExistence type="predicted"/>
<dbReference type="RefSeq" id="XP_008610177.1">
    <property type="nucleotide sequence ID" value="XM_008611955.1"/>
</dbReference>
<gene>
    <name evidence="1" type="ORF">SDRG_06191</name>
</gene>
<dbReference type="eggNOG" id="ENOG502SD6V">
    <property type="taxonomic scope" value="Eukaryota"/>
</dbReference>
<name>T0QPT4_SAPDV</name>